<protein>
    <recommendedName>
        <fullName evidence="1">ATP-grasp domain-containing protein</fullName>
    </recommendedName>
</protein>
<dbReference type="AlphaFoldDB" id="A0A5S9IQR9"/>
<dbReference type="Pfam" id="PF14243">
    <property type="entry name" value="R2K_3"/>
    <property type="match status" value="1"/>
</dbReference>
<evidence type="ECO:0000313" key="2">
    <source>
        <dbReference type="EMBL" id="BBM85916.1"/>
    </source>
</evidence>
<dbReference type="Proteomes" id="UP000326354">
    <property type="component" value="Chromosome"/>
</dbReference>
<sequence length="391" mass="45259">MVKKGDVSFIFLLEKGKEDVVMRKITLVHLRPNSENLSYTAIKLTSRMGVLKRLAVFCEFSIVEFTSDEILQSPVGSLHLMKGSQAVWWFGCMSFAEETQSLYNAIKKHLQSLGMEDIPIYDSPQHIKAVFNLHHSYSRLKRIGIPQPRTEFFSLTAAEEKFSEEQLRELFRECLDMPFPQTFMRTYYGTEKIHPGRNVAYTKKELCLGAARLVYNLGQQHQDIGGLALRELVDVQCIHDKAKRNFFNREFRVFIVNNKPAMWFCDVPLDRARKLLPNEKLWELGALTPEQHRDLYGFSAQIGKTFSLRLIVADFVILKNGGVMLLETNPGHCSGWPHFAAHVGVYARFIRQILQLPDFDRQQMIDITTKVYRDLHNEELWGLDTLYGFYP</sequence>
<organism evidence="2 3">
    <name type="scientific">Uabimicrobium amorphum</name>
    <dbReference type="NCBI Taxonomy" id="2596890"/>
    <lineage>
        <taxon>Bacteria</taxon>
        <taxon>Pseudomonadati</taxon>
        <taxon>Planctomycetota</taxon>
        <taxon>Candidatus Uabimicrobiia</taxon>
        <taxon>Candidatus Uabimicrobiales</taxon>
        <taxon>Candidatus Uabimicrobiaceae</taxon>
        <taxon>Candidatus Uabimicrobium</taxon>
    </lineage>
</organism>
<dbReference type="EMBL" id="AP019860">
    <property type="protein sequence ID" value="BBM85916.1"/>
    <property type="molecule type" value="Genomic_DNA"/>
</dbReference>
<dbReference type="InterPro" id="IPR025643">
    <property type="entry name" value="R2K_3"/>
</dbReference>
<keyword evidence="3" id="KW-1185">Reference proteome</keyword>
<name>A0A5S9IQR9_UABAM</name>
<proteinExistence type="predicted"/>
<feature type="domain" description="ATP-grasp" evidence="1">
    <location>
        <begin position="221"/>
        <end position="340"/>
    </location>
</feature>
<dbReference type="RefSeq" id="WP_151970002.1">
    <property type="nucleotide sequence ID" value="NZ_AP019860.1"/>
</dbReference>
<reference evidence="2 3" key="1">
    <citation type="submission" date="2019-08" db="EMBL/GenBank/DDBJ databases">
        <title>Complete genome sequence of Candidatus Uab amorphum.</title>
        <authorList>
            <person name="Shiratori T."/>
            <person name="Suzuki S."/>
            <person name="Kakizawa Y."/>
            <person name="Ishida K."/>
        </authorList>
    </citation>
    <scope>NUCLEOTIDE SEQUENCE [LARGE SCALE GENOMIC DNA]</scope>
    <source>
        <strain evidence="2 3">SRT547</strain>
    </source>
</reference>
<dbReference type="KEGG" id="uam:UABAM_04298"/>
<dbReference type="SUPFAM" id="SSF56059">
    <property type="entry name" value="Glutathione synthetase ATP-binding domain-like"/>
    <property type="match status" value="1"/>
</dbReference>
<evidence type="ECO:0000259" key="1">
    <source>
        <dbReference type="Pfam" id="PF14243"/>
    </source>
</evidence>
<evidence type="ECO:0000313" key="3">
    <source>
        <dbReference type="Proteomes" id="UP000326354"/>
    </source>
</evidence>
<accession>A0A5S9IQR9</accession>
<gene>
    <name evidence="2" type="ORF">UABAM_04298</name>
</gene>